<gene>
    <name evidence="2" type="ORF">RhiirA1_477290</name>
</gene>
<sequence>MKSDICKLIKLIQSVNLFKGKEGNEGNEDKSNHFIIYCYGLNVLSFVLDILFAKIEAGSVKIIFFASVFFVIAPYVIKLGYAVYIILSELQLLDEPREKYHKIVLVMLISLALDIFNFQFCGYKLNVNVKLSKEFEQRIIIGEFIGMIIKDIPDLAFRIYFLSKAIDFSYLSIITPLASVLKILSPFTNLPKLMKTRNDGS</sequence>
<dbReference type="VEuPathDB" id="FungiDB:RhiirA1_477290"/>
<keyword evidence="1" id="KW-1133">Transmembrane helix</keyword>
<dbReference type="VEuPathDB" id="FungiDB:FUN_005954"/>
<proteinExistence type="predicted"/>
<comment type="caution">
    <text evidence="2">The sequence shown here is derived from an EMBL/GenBank/DDBJ whole genome shotgun (WGS) entry which is preliminary data.</text>
</comment>
<dbReference type="AlphaFoldDB" id="A0A2N0QTR2"/>
<organism evidence="2 3">
    <name type="scientific">Rhizophagus irregularis</name>
    <dbReference type="NCBI Taxonomy" id="588596"/>
    <lineage>
        <taxon>Eukaryota</taxon>
        <taxon>Fungi</taxon>
        <taxon>Fungi incertae sedis</taxon>
        <taxon>Mucoromycota</taxon>
        <taxon>Glomeromycotina</taxon>
        <taxon>Glomeromycetes</taxon>
        <taxon>Glomerales</taxon>
        <taxon>Glomeraceae</taxon>
        <taxon>Rhizophagus</taxon>
    </lineage>
</organism>
<dbReference type="Proteomes" id="UP000232688">
    <property type="component" value="Unassembled WGS sequence"/>
</dbReference>
<feature type="transmembrane region" description="Helical" evidence="1">
    <location>
        <begin position="64"/>
        <end position="87"/>
    </location>
</feature>
<name>A0A2N0QTR2_9GLOM</name>
<keyword evidence="1" id="KW-0812">Transmembrane</keyword>
<feature type="transmembrane region" description="Helical" evidence="1">
    <location>
        <begin position="34"/>
        <end position="52"/>
    </location>
</feature>
<feature type="transmembrane region" description="Helical" evidence="1">
    <location>
        <begin position="99"/>
        <end position="118"/>
    </location>
</feature>
<accession>A0A2N0QTR2</accession>
<evidence type="ECO:0000313" key="2">
    <source>
        <dbReference type="EMBL" id="PKC54451.1"/>
    </source>
</evidence>
<evidence type="ECO:0000256" key="1">
    <source>
        <dbReference type="SAM" id="Phobius"/>
    </source>
</evidence>
<protein>
    <submittedName>
        <fullName evidence="2">Uncharacterized protein</fullName>
    </submittedName>
</protein>
<reference evidence="2 3" key="1">
    <citation type="submission" date="2017-10" db="EMBL/GenBank/DDBJ databases">
        <title>Extensive intraspecific genome diversity in a model arbuscular mycorrhizal fungus.</title>
        <authorList>
            <person name="Chen E.C.H."/>
            <person name="Morin E."/>
            <person name="Baudet D."/>
            <person name="Noel J."/>
            <person name="Ndikumana S."/>
            <person name="Charron P."/>
            <person name="St-Onge C."/>
            <person name="Giorgi J."/>
            <person name="Grigoriev I.V."/>
            <person name="Roux C."/>
            <person name="Martin F.M."/>
            <person name="Corradi N."/>
        </authorList>
    </citation>
    <scope>NUCLEOTIDE SEQUENCE [LARGE SCALE GENOMIC DNA]</scope>
    <source>
        <strain evidence="2 3">A1</strain>
    </source>
</reference>
<evidence type="ECO:0000313" key="3">
    <source>
        <dbReference type="Proteomes" id="UP000232688"/>
    </source>
</evidence>
<keyword evidence="1" id="KW-0472">Membrane</keyword>
<feature type="transmembrane region" description="Helical" evidence="1">
    <location>
        <begin position="168"/>
        <end position="187"/>
    </location>
</feature>
<reference evidence="2 3" key="2">
    <citation type="submission" date="2017-10" db="EMBL/GenBank/DDBJ databases">
        <title>Genome analyses suggest a sexual origin of heterokaryosis in a supposedly ancient asexual fungus.</title>
        <authorList>
            <person name="Corradi N."/>
            <person name="Sedzielewska K."/>
            <person name="Noel J."/>
            <person name="Charron P."/>
            <person name="Farinelli L."/>
            <person name="Marton T."/>
            <person name="Kruger M."/>
            <person name="Pelin A."/>
            <person name="Brachmann A."/>
            <person name="Corradi N."/>
        </authorList>
    </citation>
    <scope>NUCLEOTIDE SEQUENCE [LARGE SCALE GENOMIC DNA]</scope>
    <source>
        <strain evidence="2 3">A1</strain>
    </source>
</reference>
<dbReference type="EMBL" id="LLXH01003243">
    <property type="protein sequence ID" value="PKC54451.1"/>
    <property type="molecule type" value="Genomic_DNA"/>
</dbReference>